<evidence type="ECO:0000313" key="2">
    <source>
        <dbReference type="EMBL" id="AKB49827.1"/>
    </source>
</evidence>
<dbReference type="SUPFAM" id="SSF53335">
    <property type="entry name" value="S-adenosyl-L-methionine-dependent methyltransferases"/>
    <property type="match status" value="1"/>
</dbReference>
<sequence>MSEYYWDTKLDYLKTSRFLYFNDDYLEFLIYKVWGFTNPIKIIDFGCGLGYLGLKFLPLLPKGSTYIGIDKGEKLIEEAKEIFSKLPYDTEFIVSDVEQVQLWEMKYDVAICQALLLHLPNPKEVLLKMINCVKNNGKIICIEPHWNSCMANFYIDELEEFKSINLGLLQKLYRMDKNRTGKDGNIGIKLPVYMRELGLKNVSSRISDCVRYLNPDLCLEDRELLYNLLCNEGFGSVCNNLDNAVKGLVNRGLTIEEAQEQVESENYISRCFREKGLEYNTIFAPTMIISYPTMIISYGTKE</sequence>
<organism evidence="2 3">
    <name type="scientific">Methanosarcina barkeri str. Wiesmoor</name>
    <dbReference type="NCBI Taxonomy" id="1434109"/>
    <lineage>
        <taxon>Archaea</taxon>
        <taxon>Methanobacteriati</taxon>
        <taxon>Methanobacteriota</taxon>
        <taxon>Stenosarchaea group</taxon>
        <taxon>Methanomicrobia</taxon>
        <taxon>Methanosarcinales</taxon>
        <taxon>Methanosarcinaceae</taxon>
        <taxon>Methanosarcina</taxon>
    </lineage>
</organism>
<dbReference type="KEGG" id="mbw:MSBRW_0574"/>
<dbReference type="CDD" id="cd02440">
    <property type="entry name" value="AdoMet_MTases"/>
    <property type="match status" value="1"/>
</dbReference>
<dbReference type="InterPro" id="IPR029063">
    <property type="entry name" value="SAM-dependent_MTases_sf"/>
</dbReference>
<keyword evidence="2" id="KW-0808">Transferase</keyword>
<dbReference type="Proteomes" id="UP000033038">
    <property type="component" value="Chromosome"/>
</dbReference>
<dbReference type="Gene3D" id="3.40.50.150">
    <property type="entry name" value="Vaccinia Virus protein VP39"/>
    <property type="match status" value="1"/>
</dbReference>
<proteinExistence type="predicted"/>
<accession>A0A0E3QGY9</accession>
<dbReference type="GO" id="GO:0032259">
    <property type="term" value="P:methylation"/>
    <property type="evidence" value="ECO:0007669"/>
    <property type="project" value="UniProtKB-KW"/>
</dbReference>
<dbReference type="RefSeq" id="WP_011305463.1">
    <property type="nucleotide sequence ID" value="NZ_CP009526.1"/>
</dbReference>
<dbReference type="EMBL" id="CP009526">
    <property type="protein sequence ID" value="AKB49827.1"/>
    <property type="molecule type" value="Genomic_DNA"/>
</dbReference>
<evidence type="ECO:0000313" key="3">
    <source>
        <dbReference type="Proteomes" id="UP000033038"/>
    </source>
</evidence>
<protein>
    <submittedName>
        <fullName evidence="2">Methyltransferase</fullName>
        <ecNumber evidence="2">2.1.1.-</ecNumber>
    </submittedName>
</protein>
<evidence type="ECO:0000259" key="1">
    <source>
        <dbReference type="Pfam" id="PF13847"/>
    </source>
</evidence>
<dbReference type="InterPro" id="IPR025714">
    <property type="entry name" value="Methyltranfer_dom"/>
</dbReference>
<name>A0A0E3QGY9_METBA</name>
<dbReference type="Gene3D" id="1.10.150.350">
    <property type="match status" value="1"/>
</dbReference>
<dbReference type="EC" id="2.1.1.-" evidence="2"/>
<dbReference type="PANTHER" id="PTHR43861">
    <property type="entry name" value="TRANS-ACONITATE 2-METHYLTRANSFERASE-RELATED"/>
    <property type="match status" value="1"/>
</dbReference>
<dbReference type="HOGENOM" id="CLU_063632_0_0_2"/>
<dbReference type="GeneID" id="24821991"/>
<keyword evidence="2" id="KW-0489">Methyltransferase</keyword>
<dbReference type="AlphaFoldDB" id="A0A0E3QGY9"/>
<reference evidence="2 3" key="1">
    <citation type="submission" date="2014-07" db="EMBL/GenBank/DDBJ databases">
        <title>Methanogenic archaea and the global carbon cycle.</title>
        <authorList>
            <person name="Henriksen J.R."/>
            <person name="Luke J."/>
            <person name="Reinhart S."/>
            <person name="Benedict M.N."/>
            <person name="Youngblut N.D."/>
            <person name="Metcalf M.E."/>
            <person name="Whitaker R.J."/>
            <person name="Metcalf W.W."/>
        </authorList>
    </citation>
    <scope>NUCLEOTIDE SEQUENCE [LARGE SCALE GENOMIC DNA]</scope>
    <source>
        <strain evidence="2 3">Wiesmoor</strain>
    </source>
</reference>
<dbReference type="Pfam" id="PF13847">
    <property type="entry name" value="Methyltransf_31"/>
    <property type="match status" value="1"/>
</dbReference>
<dbReference type="GO" id="GO:0008168">
    <property type="term" value="F:methyltransferase activity"/>
    <property type="evidence" value="ECO:0007669"/>
    <property type="project" value="UniProtKB-KW"/>
</dbReference>
<dbReference type="PATRIC" id="fig|1434109.4.peg.696"/>
<gene>
    <name evidence="2" type="ORF">MSBRW_0574</name>
</gene>
<feature type="domain" description="Methyltransferase" evidence="1">
    <location>
        <begin position="40"/>
        <end position="145"/>
    </location>
</feature>